<reference evidence="5" key="1">
    <citation type="journal article" date="2018" name="Nat. Microbiol.">
        <title>Leveraging single-cell genomics to expand the fungal tree of life.</title>
        <authorList>
            <person name="Ahrendt S.R."/>
            <person name="Quandt C.A."/>
            <person name="Ciobanu D."/>
            <person name="Clum A."/>
            <person name="Salamov A."/>
            <person name="Andreopoulos B."/>
            <person name="Cheng J.F."/>
            <person name="Woyke T."/>
            <person name="Pelin A."/>
            <person name="Henrissat B."/>
            <person name="Reynolds N.K."/>
            <person name="Benny G.L."/>
            <person name="Smith M.E."/>
            <person name="James T.Y."/>
            <person name="Grigoriev I.V."/>
        </authorList>
    </citation>
    <scope>NUCLEOTIDE SEQUENCE [LARGE SCALE GENOMIC DNA]</scope>
    <source>
        <strain evidence="5">ATCC 52028</strain>
    </source>
</reference>
<proteinExistence type="predicted"/>
<dbReference type="GO" id="GO:0046872">
    <property type="term" value="F:metal ion binding"/>
    <property type="evidence" value="ECO:0007669"/>
    <property type="project" value="UniProtKB-KW"/>
</dbReference>
<organism evidence="4 5">
    <name type="scientific">Caulochytrium protostelioides</name>
    <dbReference type="NCBI Taxonomy" id="1555241"/>
    <lineage>
        <taxon>Eukaryota</taxon>
        <taxon>Fungi</taxon>
        <taxon>Fungi incertae sedis</taxon>
        <taxon>Chytridiomycota</taxon>
        <taxon>Chytridiomycota incertae sedis</taxon>
        <taxon>Chytridiomycetes</taxon>
        <taxon>Caulochytriales</taxon>
        <taxon>Caulochytriaceae</taxon>
        <taxon>Caulochytrium</taxon>
    </lineage>
</organism>
<name>A0A4P9WWB1_9FUNG</name>
<sequence length="211" mass="22794">MTPRVAAFGPWPASDVIPTPDPAWVAQFSGGASPIPDVRTCTSANAWGLTYDDGPSGETGRVLDALAAVGAKATFFVVGSRVAENPDGLRRAFQAGHQIASHTWSHTVMTRLTDAQIIAELMWSGKIIEDVTGQFPRFFRPPEGEIDDRVRRIAAAMGLRAVLWDHDTLDWKTQSGELTSAAVTARIDAWIREKPAGPLSLEHDLYASTVA</sequence>
<dbReference type="SUPFAM" id="SSF88713">
    <property type="entry name" value="Glycoside hydrolase/deacetylase"/>
    <property type="match status" value="1"/>
</dbReference>
<dbReference type="AlphaFoldDB" id="A0A4P9WWB1"/>
<keyword evidence="1" id="KW-0479">Metal-binding</keyword>
<protein>
    <submittedName>
        <fullName evidence="4">Glycoside hydrolase/deacetylase</fullName>
    </submittedName>
</protein>
<dbReference type="GO" id="GO:0005975">
    <property type="term" value="P:carbohydrate metabolic process"/>
    <property type="evidence" value="ECO:0007669"/>
    <property type="project" value="InterPro"/>
</dbReference>
<feature type="non-terminal residue" evidence="4">
    <location>
        <position position="211"/>
    </location>
</feature>
<dbReference type="GO" id="GO:0016020">
    <property type="term" value="C:membrane"/>
    <property type="evidence" value="ECO:0007669"/>
    <property type="project" value="TreeGrafter"/>
</dbReference>
<feature type="domain" description="NodB homology" evidence="3">
    <location>
        <begin position="45"/>
        <end position="211"/>
    </location>
</feature>
<dbReference type="Proteomes" id="UP000268535">
    <property type="component" value="Unassembled WGS sequence"/>
</dbReference>
<dbReference type="Gene3D" id="3.20.20.370">
    <property type="entry name" value="Glycoside hydrolase/deacetylase"/>
    <property type="match status" value="1"/>
</dbReference>
<gene>
    <name evidence="4" type="ORF">CAUPRSCDRAFT_8151</name>
</gene>
<dbReference type="Pfam" id="PF01522">
    <property type="entry name" value="Polysacc_deac_1"/>
    <property type="match status" value="1"/>
</dbReference>
<evidence type="ECO:0000313" key="4">
    <source>
        <dbReference type="EMBL" id="RKO96438.1"/>
    </source>
</evidence>
<dbReference type="GO" id="GO:0009272">
    <property type="term" value="P:fungal-type cell wall biogenesis"/>
    <property type="evidence" value="ECO:0007669"/>
    <property type="project" value="UniProtKB-ARBA"/>
</dbReference>
<keyword evidence="2 4" id="KW-0378">Hydrolase</keyword>
<dbReference type="PROSITE" id="PS51677">
    <property type="entry name" value="NODB"/>
    <property type="match status" value="1"/>
</dbReference>
<dbReference type="PANTHER" id="PTHR10587">
    <property type="entry name" value="GLYCOSYL TRANSFERASE-RELATED"/>
    <property type="match status" value="1"/>
</dbReference>
<dbReference type="InterPro" id="IPR002509">
    <property type="entry name" value="NODB_dom"/>
</dbReference>
<dbReference type="GO" id="GO:0004099">
    <property type="term" value="F:chitin deacetylase activity"/>
    <property type="evidence" value="ECO:0007669"/>
    <property type="project" value="UniProtKB-ARBA"/>
</dbReference>
<evidence type="ECO:0000259" key="3">
    <source>
        <dbReference type="PROSITE" id="PS51677"/>
    </source>
</evidence>
<dbReference type="InterPro" id="IPR011330">
    <property type="entry name" value="Glyco_hydro/deAcase_b/a-brl"/>
</dbReference>
<evidence type="ECO:0000256" key="2">
    <source>
        <dbReference type="ARBA" id="ARBA00022801"/>
    </source>
</evidence>
<dbReference type="EMBL" id="ML009952">
    <property type="protein sequence ID" value="RKO96438.1"/>
    <property type="molecule type" value="Genomic_DNA"/>
</dbReference>
<evidence type="ECO:0000256" key="1">
    <source>
        <dbReference type="ARBA" id="ARBA00022723"/>
    </source>
</evidence>
<dbReference type="PANTHER" id="PTHR10587:SF133">
    <property type="entry name" value="CHITIN DEACETYLASE 1-RELATED"/>
    <property type="match status" value="1"/>
</dbReference>
<evidence type="ECO:0000313" key="5">
    <source>
        <dbReference type="Proteomes" id="UP000268535"/>
    </source>
</evidence>
<accession>A0A4P9WWB1</accession>
<dbReference type="InterPro" id="IPR050248">
    <property type="entry name" value="Polysacc_deacetylase_ArnD"/>
</dbReference>